<evidence type="ECO:0000313" key="1">
    <source>
        <dbReference type="EMBL" id="KGA20800.1"/>
    </source>
</evidence>
<dbReference type="InterPro" id="IPR049574">
    <property type="entry name" value="CrtA-like"/>
</dbReference>
<name>A0A094Q988_9ZZZZ</name>
<evidence type="ECO:0008006" key="2">
    <source>
        <dbReference type="Google" id="ProtNLM"/>
    </source>
</evidence>
<reference evidence="1" key="1">
    <citation type="submission" date="2014-05" db="EMBL/GenBank/DDBJ databases">
        <title>Key roles for freshwater Actinobacteria revealed by deep metagenomic sequencing.</title>
        <authorList>
            <person name="Ghai R."/>
            <person name="Mizuno C.M."/>
            <person name="Picazo A."/>
            <person name="Camacho A."/>
            <person name="Rodriguez-Valera F."/>
        </authorList>
    </citation>
    <scope>NUCLEOTIDE SEQUENCE</scope>
</reference>
<protein>
    <recommendedName>
        <fullName evidence="2">Spheroidene monooxygenase</fullName>
    </recommendedName>
</protein>
<proteinExistence type="predicted"/>
<dbReference type="EMBL" id="JNSK01000001">
    <property type="protein sequence ID" value="KGA20800.1"/>
    <property type="molecule type" value="Genomic_DNA"/>
</dbReference>
<sequence length="222" mass="24964">MNKVVVAYFWKIEKKSLSFALFSMARDRRRLRNSRGVHFAKMLGTGTGEKFTPSDADLSRWGILVVLDEAQLDAIDNNAVVKGWKKRSSHEVRMILDPIAAHGLWSGSNPFDWSHTPSADAKVIAITRARIKWLQNFRFWAAVPPVSTELHHSPGLIAAIGIGEAPVGLQGTFSLWENGKALRDFAYKGSAHQGAIEATHRFNWYAEELFSRFALRDMRGEL</sequence>
<accession>A0A094Q988</accession>
<organism evidence="1">
    <name type="scientific">freshwater metagenome</name>
    <dbReference type="NCBI Taxonomy" id="449393"/>
    <lineage>
        <taxon>unclassified sequences</taxon>
        <taxon>metagenomes</taxon>
        <taxon>ecological metagenomes</taxon>
    </lineage>
</organism>
<dbReference type="AlphaFoldDB" id="A0A094Q988"/>
<gene>
    <name evidence="1" type="ORF">GM50_0460</name>
</gene>
<dbReference type="CDD" id="cd21650">
    <property type="entry name" value="CrtA-like"/>
    <property type="match status" value="1"/>
</dbReference>
<comment type="caution">
    <text evidence="1">The sequence shown here is derived from an EMBL/GenBank/DDBJ whole genome shotgun (WGS) entry which is preliminary data.</text>
</comment>